<evidence type="ECO:0000313" key="3">
    <source>
        <dbReference type="Proteomes" id="UP000240883"/>
    </source>
</evidence>
<feature type="region of interest" description="Disordered" evidence="1">
    <location>
        <begin position="66"/>
        <end position="87"/>
    </location>
</feature>
<keyword evidence="3" id="KW-1185">Reference proteome</keyword>
<dbReference type="Proteomes" id="UP000240883">
    <property type="component" value="Unassembled WGS sequence"/>
</dbReference>
<evidence type="ECO:0000313" key="2">
    <source>
        <dbReference type="EMBL" id="PSN66810.1"/>
    </source>
</evidence>
<accession>A0A2T2NN49</accession>
<gene>
    <name evidence="2" type="ORF">BS50DRAFT_374496</name>
</gene>
<proteinExistence type="predicted"/>
<dbReference type="EMBL" id="KZ678135">
    <property type="protein sequence ID" value="PSN66810.1"/>
    <property type="molecule type" value="Genomic_DNA"/>
</dbReference>
<protein>
    <submittedName>
        <fullName evidence="2">Uncharacterized protein</fullName>
    </submittedName>
</protein>
<sequence length="87" mass="9745">MMYSLVCRCLQSAWSACRPLSQLRTGAGWLARRRTDAIASSTPPHAETRVASCSRRSHRFVAGGRRCRGFNKREAKKKRRPSGPGNQ</sequence>
<dbReference type="AlphaFoldDB" id="A0A2T2NN49"/>
<organism evidence="2 3">
    <name type="scientific">Corynespora cassiicola Philippines</name>
    <dbReference type="NCBI Taxonomy" id="1448308"/>
    <lineage>
        <taxon>Eukaryota</taxon>
        <taxon>Fungi</taxon>
        <taxon>Dikarya</taxon>
        <taxon>Ascomycota</taxon>
        <taxon>Pezizomycotina</taxon>
        <taxon>Dothideomycetes</taxon>
        <taxon>Pleosporomycetidae</taxon>
        <taxon>Pleosporales</taxon>
        <taxon>Corynesporascaceae</taxon>
        <taxon>Corynespora</taxon>
    </lineage>
</organism>
<name>A0A2T2NN49_CORCC</name>
<evidence type="ECO:0000256" key="1">
    <source>
        <dbReference type="SAM" id="MobiDB-lite"/>
    </source>
</evidence>
<feature type="compositionally biased region" description="Basic residues" evidence="1">
    <location>
        <begin position="66"/>
        <end position="81"/>
    </location>
</feature>
<reference evidence="2 3" key="1">
    <citation type="journal article" date="2018" name="Front. Microbiol.">
        <title>Genome-Wide Analysis of Corynespora cassiicola Leaf Fall Disease Putative Effectors.</title>
        <authorList>
            <person name="Lopez D."/>
            <person name="Ribeiro S."/>
            <person name="Label P."/>
            <person name="Fumanal B."/>
            <person name="Venisse J.S."/>
            <person name="Kohler A."/>
            <person name="de Oliveira R.R."/>
            <person name="Labutti K."/>
            <person name="Lipzen A."/>
            <person name="Lail K."/>
            <person name="Bauer D."/>
            <person name="Ohm R.A."/>
            <person name="Barry K.W."/>
            <person name="Spatafora J."/>
            <person name="Grigoriev I.V."/>
            <person name="Martin F.M."/>
            <person name="Pujade-Renaud V."/>
        </authorList>
    </citation>
    <scope>NUCLEOTIDE SEQUENCE [LARGE SCALE GENOMIC DNA]</scope>
    <source>
        <strain evidence="2 3">Philippines</strain>
    </source>
</reference>